<evidence type="ECO:0000313" key="2">
    <source>
        <dbReference type="EMBL" id="APT48377.1"/>
    </source>
</evidence>
<proteinExistence type="predicted"/>
<dbReference type="Proteomes" id="UP000185426">
    <property type="component" value="Plasmid unnamed1"/>
</dbReference>
<reference evidence="2 3" key="1">
    <citation type="submission" date="2016-05" db="EMBL/GenBank/DDBJ databases">
        <title>Complete Genome and Methylome Analysis of Psychrotrophic Bacterial Isolates from Antarctic Lake Untersee.</title>
        <authorList>
            <person name="Fomenkov A."/>
            <person name="Akimov V.N."/>
            <person name="Vasilyeva L.V."/>
            <person name="Andersen D."/>
            <person name="Vincze T."/>
            <person name="Roberts R.J."/>
        </authorList>
    </citation>
    <scope>NUCLEOTIDE SEQUENCE [LARGE SCALE GENOMIC DNA]</scope>
    <source>
        <strain evidence="2 3">U14-5</strain>
        <plasmid evidence="2 3">unnamed1</plasmid>
    </source>
</reference>
<name>A0A1L6ZPD5_BACIA</name>
<keyword evidence="2" id="KW-0614">Plasmid</keyword>
<organism evidence="2 3">
    <name type="scientific">Bacillus safensis</name>
    <dbReference type="NCBI Taxonomy" id="561879"/>
    <lineage>
        <taxon>Bacteria</taxon>
        <taxon>Bacillati</taxon>
        <taxon>Bacillota</taxon>
        <taxon>Bacilli</taxon>
        <taxon>Bacillales</taxon>
        <taxon>Bacillaceae</taxon>
        <taxon>Bacillus</taxon>
    </lineage>
</organism>
<geneLocation type="plasmid" evidence="2 3">
    <name>unnamed1</name>
</geneLocation>
<feature type="transmembrane region" description="Helical" evidence="1">
    <location>
        <begin position="42"/>
        <end position="60"/>
    </location>
</feature>
<evidence type="ECO:0000313" key="3">
    <source>
        <dbReference type="Proteomes" id="UP000185426"/>
    </source>
</evidence>
<keyword evidence="1" id="KW-0812">Transmembrane</keyword>
<dbReference type="EMBL" id="CP015608">
    <property type="protein sequence ID" value="APT48377.1"/>
    <property type="molecule type" value="Genomic_DNA"/>
</dbReference>
<keyword evidence="1" id="KW-0472">Membrane</keyword>
<protein>
    <submittedName>
        <fullName evidence="2">Uncharacterized protein</fullName>
    </submittedName>
</protein>
<sequence length="65" mass="7688">MIRNPLVIYFIGLLIFLIISYFIFYPNDFLVIRNFIEEKKEFFLVGVVGVLIAFCCGMIVEITRY</sequence>
<accession>A0A1L6ZPD5</accession>
<evidence type="ECO:0000256" key="1">
    <source>
        <dbReference type="SAM" id="Phobius"/>
    </source>
</evidence>
<dbReference type="AlphaFoldDB" id="A0A1L6ZPD5"/>
<keyword evidence="1" id="KW-1133">Transmembrane helix</keyword>
<feature type="transmembrane region" description="Helical" evidence="1">
    <location>
        <begin position="6"/>
        <end position="30"/>
    </location>
</feature>
<gene>
    <name evidence="2" type="ORF">BSA145_21175</name>
</gene>